<evidence type="ECO:0000313" key="17">
    <source>
        <dbReference type="Proteomes" id="UP000246964"/>
    </source>
</evidence>
<comment type="subcellular location">
    <subcellularLocation>
        <location evidence="1 15">Cytoplasm</location>
    </subcellularLocation>
</comment>
<dbReference type="GO" id="GO:0005737">
    <property type="term" value="C:cytoplasm"/>
    <property type="evidence" value="ECO:0007669"/>
    <property type="project" value="UniProtKB-SubCell"/>
</dbReference>
<evidence type="ECO:0000256" key="11">
    <source>
        <dbReference type="ARBA" id="ARBA00074372"/>
    </source>
</evidence>
<dbReference type="OrthoDB" id="9790282at2"/>
<dbReference type="EMBL" id="QGTT01000002">
    <property type="protein sequence ID" value="PWW15088.1"/>
    <property type="molecule type" value="Genomic_DNA"/>
</dbReference>
<evidence type="ECO:0000256" key="10">
    <source>
        <dbReference type="ARBA" id="ARBA00066767"/>
    </source>
</evidence>
<dbReference type="RefSeq" id="WP_110075034.1">
    <property type="nucleotide sequence ID" value="NZ_QGTT01000002.1"/>
</dbReference>
<evidence type="ECO:0000256" key="3">
    <source>
        <dbReference type="ARBA" id="ARBA00022679"/>
    </source>
</evidence>
<dbReference type="Pfam" id="PF03588">
    <property type="entry name" value="Leu_Phe_trans"/>
    <property type="match status" value="1"/>
</dbReference>
<comment type="caution">
    <text evidence="16">The sequence shown here is derived from an EMBL/GenBank/DDBJ whole genome shotgun (WGS) entry which is preliminary data.</text>
</comment>
<accession>A0A317QAJ4</accession>
<comment type="similarity">
    <text evidence="9 15">Belongs to the L/F-transferase family.</text>
</comment>
<keyword evidence="3 15" id="KW-0808">Transferase</keyword>
<dbReference type="Gene3D" id="3.40.630.70">
    <property type="entry name" value="Leucyl/phenylalanyl-tRNA-protein transferase, C-terminal domain"/>
    <property type="match status" value="1"/>
</dbReference>
<dbReference type="Gene3D" id="3.30.70.3550">
    <property type="entry name" value="Leucyl/phenylalanyl-tRNA-protein transferase, N-terminal domain"/>
    <property type="match status" value="1"/>
</dbReference>
<reference evidence="16 17" key="1">
    <citation type="submission" date="2018-05" db="EMBL/GenBank/DDBJ databases">
        <title>Freshwater and sediment microbial communities from various areas in North America, analyzing microbe dynamics in response to fracking.</title>
        <authorList>
            <person name="Lamendella R."/>
        </authorList>
    </citation>
    <scope>NUCLEOTIDE SEQUENCE [LARGE SCALE GENOMIC DNA]</scope>
    <source>
        <strain evidence="16 17">125B1</strain>
    </source>
</reference>
<dbReference type="GO" id="GO:0008914">
    <property type="term" value="F:leucyl-tRNA--protein transferase activity"/>
    <property type="evidence" value="ECO:0007669"/>
    <property type="project" value="UniProtKB-UniRule"/>
</dbReference>
<evidence type="ECO:0000256" key="7">
    <source>
        <dbReference type="ARBA" id="ARBA00051538"/>
    </source>
</evidence>
<name>A0A317QAJ4_9GAMM</name>
<dbReference type="GO" id="GO:0030163">
    <property type="term" value="P:protein catabolic process"/>
    <property type="evidence" value="ECO:0007669"/>
    <property type="project" value="UniProtKB-UniRule"/>
</dbReference>
<evidence type="ECO:0000256" key="13">
    <source>
        <dbReference type="ARBA" id="ARBA00077165"/>
    </source>
</evidence>
<gene>
    <name evidence="15" type="primary">aat</name>
    <name evidence="16" type="ORF">DET45_10287</name>
</gene>
<evidence type="ECO:0000256" key="6">
    <source>
        <dbReference type="ARBA" id="ARBA00050652"/>
    </source>
</evidence>
<dbReference type="FunFam" id="3.30.70.3550:FF:000001">
    <property type="entry name" value="Leucyl/phenylalanyl-tRNA--protein transferase"/>
    <property type="match status" value="1"/>
</dbReference>
<comment type="function">
    <text evidence="8 15">Functions in the N-end rule pathway of protein degradation where it conjugates Leu, Phe and, less efficiently, Met from aminoacyl-tRNAs to the N-termini of proteins containing an N-terminal arginine or lysine.</text>
</comment>
<dbReference type="Proteomes" id="UP000246964">
    <property type="component" value="Unassembled WGS sequence"/>
</dbReference>
<proteinExistence type="inferred from homology"/>
<evidence type="ECO:0000256" key="2">
    <source>
        <dbReference type="ARBA" id="ARBA00022490"/>
    </source>
</evidence>
<dbReference type="AlphaFoldDB" id="A0A317QAJ4"/>
<keyword evidence="17" id="KW-1185">Reference proteome</keyword>
<organism evidence="16 17">
    <name type="scientific">Pseudidiomarina maritima</name>
    <dbReference type="NCBI Taxonomy" id="519453"/>
    <lineage>
        <taxon>Bacteria</taxon>
        <taxon>Pseudomonadati</taxon>
        <taxon>Pseudomonadota</taxon>
        <taxon>Gammaproteobacteria</taxon>
        <taxon>Alteromonadales</taxon>
        <taxon>Idiomarinaceae</taxon>
        <taxon>Pseudidiomarina</taxon>
    </lineage>
</organism>
<comment type="catalytic activity">
    <reaction evidence="5 15">
        <text>L-phenylalanyl-tRNA(Phe) + an N-terminal L-alpha-aminoacyl-[protein] = an N-terminal L-phenylalanyl-L-alpha-aminoacyl-[protein] + tRNA(Phe)</text>
        <dbReference type="Rhea" id="RHEA:43632"/>
        <dbReference type="Rhea" id="RHEA-COMP:9668"/>
        <dbReference type="Rhea" id="RHEA-COMP:9699"/>
        <dbReference type="Rhea" id="RHEA-COMP:10636"/>
        <dbReference type="Rhea" id="RHEA-COMP:10637"/>
        <dbReference type="ChEBI" id="CHEBI:78442"/>
        <dbReference type="ChEBI" id="CHEBI:78531"/>
        <dbReference type="ChEBI" id="CHEBI:78597"/>
        <dbReference type="ChEBI" id="CHEBI:83561"/>
        <dbReference type="EC" id="2.3.2.6"/>
    </reaction>
</comment>
<evidence type="ECO:0000256" key="5">
    <source>
        <dbReference type="ARBA" id="ARBA00050607"/>
    </source>
</evidence>
<dbReference type="SUPFAM" id="SSF55729">
    <property type="entry name" value="Acyl-CoA N-acyltransferases (Nat)"/>
    <property type="match status" value="1"/>
</dbReference>
<sequence length="230" mass="25505">MIAHLASDSIWFPSPRFALADPNGLLAIGGDLAPARLIAAYQQGIFPWFGEDDPLLWWSPDPRCVFSPNSLHVSRSMRRFIRSTNLQVTINQDFAGVIQACAEVHAQAERGVWIHPEMIAAYQQLHQLGHAHAIEVWQQGQLVGGLYGVAVNNLFCAESMFQRVTNASKFALLRFAQAFFAAGGSYIDAQIMNPHTASLGAFELARAPYLTELAQPQRASVKQFWQQAQL</sequence>
<dbReference type="EC" id="2.3.2.6" evidence="10 15"/>
<evidence type="ECO:0000256" key="12">
    <source>
        <dbReference type="ARBA" id="ARBA00077136"/>
    </source>
</evidence>
<dbReference type="InterPro" id="IPR016181">
    <property type="entry name" value="Acyl_CoA_acyltransferase"/>
</dbReference>
<dbReference type="HAMAP" id="MF_00688">
    <property type="entry name" value="Leu_Phe_trans"/>
    <property type="match status" value="1"/>
</dbReference>
<dbReference type="InterPro" id="IPR042203">
    <property type="entry name" value="Leu/Phe-tRNA_Trfase_C"/>
</dbReference>
<dbReference type="InterPro" id="IPR042221">
    <property type="entry name" value="Leu/Phe-tRNA_Trfase_N"/>
</dbReference>
<dbReference type="NCBIfam" id="TIGR00667">
    <property type="entry name" value="aat"/>
    <property type="match status" value="1"/>
</dbReference>
<evidence type="ECO:0000256" key="9">
    <source>
        <dbReference type="ARBA" id="ARBA00061535"/>
    </source>
</evidence>
<dbReference type="PANTHER" id="PTHR30098:SF2">
    <property type="entry name" value="LEUCYL_PHENYLALANYL-TRNA--PROTEIN TRANSFERASE"/>
    <property type="match status" value="1"/>
</dbReference>
<keyword evidence="2 15" id="KW-0963">Cytoplasm</keyword>
<evidence type="ECO:0000256" key="14">
    <source>
        <dbReference type="ARBA" id="ARBA00083640"/>
    </source>
</evidence>
<comment type="catalytic activity">
    <reaction evidence="6 15">
        <text>N-terminal L-arginyl-[protein] + L-leucyl-tRNA(Leu) = N-terminal L-leucyl-L-arginyl-[protein] + tRNA(Leu) + H(+)</text>
        <dbReference type="Rhea" id="RHEA:50416"/>
        <dbReference type="Rhea" id="RHEA-COMP:9613"/>
        <dbReference type="Rhea" id="RHEA-COMP:9622"/>
        <dbReference type="Rhea" id="RHEA-COMP:12672"/>
        <dbReference type="Rhea" id="RHEA-COMP:12673"/>
        <dbReference type="ChEBI" id="CHEBI:15378"/>
        <dbReference type="ChEBI" id="CHEBI:64719"/>
        <dbReference type="ChEBI" id="CHEBI:78442"/>
        <dbReference type="ChEBI" id="CHEBI:78494"/>
        <dbReference type="ChEBI" id="CHEBI:133044"/>
        <dbReference type="EC" id="2.3.2.6"/>
    </reaction>
</comment>
<dbReference type="InterPro" id="IPR004616">
    <property type="entry name" value="Leu/Phe-tRNA_Trfase"/>
</dbReference>
<evidence type="ECO:0000256" key="8">
    <source>
        <dbReference type="ARBA" id="ARBA00054043"/>
    </source>
</evidence>
<evidence type="ECO:0000313" key="16">
    <source>
        <dbReference type="EMBL" id="PWW15088.1"/>
    </source>
</evidence>
<evidence type="ECO:0000256" key="4">
    <source>
        <dbReference type="ARBA" id="ARBA00023315"/>
    </source>
</evidence>
<protein>
    <recommendedName>
        <fullName evidence="11 15">Leucyl/phenylalanyl-tRNA--protein transferase</fullName>
        <ecNumber evidence="10 15">2.3.2.6</ecNumber>
    </recommendedName>
    <alternativeName>
        <fullName evidence="12 15">L/F-transferase</fullName>
    </alternativeName>
    <alternativeName>
        <fullName evidence="13 15">Leucyltransferase</fullName>
    </alternativeName>
    <alternativeName>
        <fullName evidence="14 15">Phenyalanyltransferase</fullName>
    </alternativeName>
</protein>
<comment type="catalytic activity">
    <reaction evidence="7 15">
        <text>N-terminal L-lysyl-[protein] + L-leucyl-tRNA(Leu) = N-terminal L-leucyl-L-lysyl-[protein] + tRNA(Leu) + H(+)</text>
        <dbReference type="Rhea" id="RHEA:12340"/>
        <dbReference type="Rhea" id="RHEA-COMP:9613"/>
        <dbReference type="Rhea" id="RHEA-COMP:9622"/>
        <dbReference type="Rhea" id="RHEA-COMP:12670"/>
        <dbReference type="Rhea" id="RHEA-COMP:12671"/>
        <dbReference type="ChEBI" id="CHEBI:15378"/>
        <dbReference type="ChEBI" id="CHEBI:65249"/>
        <dbReference type="ChEBI" id="CHEBI:78442"/>
        <dbReference type="ChEBI" id="CHEBI:78494"/>
        <dbReference type="ChEBI" id="CHEBI:133043"/>
        <dbReference type="EC" id="2.3.2.6"/>
    </reaction>
</comment>
<evidence type="ECO:0000256" key="1">
    <source>
        <dbReference type="ARBA" id="ARBA00004496"/>
    </source>
</evidence>
<dbReference type="PANTHER" id="PTHR30098">
    <property type="entry name" value="LEUCYL/PHENYLALANYL-TRNA--PROTEIN TRANSFERASE"/>
    <property type="match status" value="1"/>
</dbReference>
<keyword evidence="4 15" id="KW-0012">Acyltransferase</keyword>
<evidence type="ECO:0000256" key="15">
    <source>
        <dbReference type="HAMAP-Rule" id="MF_00688"/>
    </source>
</evidence>
<dbReference type="FunFam" id="3.40.630.70:FF:000001">
    <property type="entry name" value="Leucyl/phenylalanyl-tRNA--protein transferase"/>
    <property type="match status" value="1"/>
</dbReference>